<dbReference type="PANTHER" id="PTHR10039:SF14">
    <property type="entry name" value="NACHT DOMAIN-CONTAINING PROTEIN"/>
    <property type="match status" value="1"/>
</dbReference>
<dbReference type="InterPro" id="IPR027417">
    <property type="entry name" value="P-loop_NTPase"/>
</dbReference>
<dbReference type="SUPFAM" id="SSF48403">
    <property type="entry name" value="Ankyrin repeat"/>
    <property type="match status" value="1"/>
</dbReference>
<feature type="coiled-coil region" evidence="3">
    <location>
        <begin position="207"/>
        <end position="253"/>
    </location>
</feature>
<evidence type="ECO:0000256" key="3">
    <source>
        <dbReference type="SAM" id="Coils"/>
    </source>
</evidence>
<dbReference type="Pfam" id="PF24809">
    <property type="entry name" value="DUF7708"/>
    <property type="match status" value="1"/>
</dbReference>
<dbReference type="EMBL" id="NKUJ01000322">
    <property type="protein sequence ID" value="RMJ07762.1"/>
    <property type="molecule type" value="Genomic_DNA"/>
</dbReference>
<proteinExistence type="predicted"/>
<dbReference type="PROSITE" id="PS50297">
    <property type="entry name" value="ANK_REP_REGION"/>
    <property type="match status" value="5"/>
</dbReference>
<dbReference type="PANTHER" id="PTHR10039">
    <property type="entry name" value="AMELOGENIN"/>
    <property type="match status" value="1"/>
</dbReference>
<dbReference type="InterPro" id="IPR007111">
    <property type="entry name" value="NACHT_NTPase"/>
</dbReference>
<feature type="domain" description="NACHT" evidence="4">
    <location>
        <begin position="301"/>
        <end position="418"/>
    </location>
</feature>
<dbReference type="InterPro" id="IPR054471">
    <property type="entry name" value="GPIID_WHD"/>
</dbReference>
<name>A0A3M2RRD9_9HYPO</name>
<feature type="repeat" description="ANK" evidence="2">
    <location>
        <begin position="1155"/>
        <end position="1176"/>
    </location>
</feature>
<keyword evidence="6" id="KW-1185">Reference proteome</keyword>
<dbReference type="SMART" id="SM00248">
    <property type="entry name" value="ANK"/>
    <property type="match status" value="9"/>
</dbReference>
<dbReference type="InterPro" id="IPR056884">
    <property type="entry name" value="NPHP3-like_N"/>
</dbReference>
<gene>
    <name evidence="5" type="ORF">CDV36_012617</name>
</gene>
<dbReference type="Gene3D" id="1.25.40.20">
    <property type="entry name" value="Ankyrin repeat-containing domain"/>
    <property type="match status" value="4"/>
</dbReference>
<dbReference type="STRING" id="2010991.A0A3M2RRD9"/>
<comment type="caution">
    <text evidence="5">The sequence shown here is derived from an EMBL/GenBank/DDBJ whole genome shotgun (WGS) entry which is preliminary data.</text>
</comment>
<evidence type="ECO:0000256" key="2">
    <source>
        <dbReference type="PROSITE-ProRule" id="PRU00023"/>
    </source>
</evidence>
<evidence type="ECO:0000313" key="6">
    <source>
        <dbReference type="Proteomes" id="UP000277212"/>
    </source>
</evidence>
<feature type="repeat" description="ANK" evidence="2">
    <location>
        <begin position="1227"/>
        <end position="1251"/>
    </location>
</feature>
<dbReference type="Pfam" id="PF24883">
    <property type="entry name" value="NPHP3_N"/>
    <property type="match status" value="1"/>
</dbReference>
<feature type="repeat" description="ANK" evidence="2">
    <location>
        <begin position="1117"/>
        <end position="1149"/>
    </location>
</feature>
<dbReference type="InterPro" id="IPR036770">
    <property type="entry name" value="Ankyrin_rpt-contain_sf"/>
</dbReference>
<keyword evidence="3" id="KW-0175">Coiled coil</keyword>
<feature type="repeat" description="ANK" evidence="2">
    <location>
        <begin position="923"/>
        <end position="955"/>
    </location>
</feature>
<dbReference type="InterPro" id="IPR002110">
    <property type="entry name" value="Ankyrin_rpt"/>
</dbReference>
<organism evidence="5 6">
    <name type="scientific">Fusarium kuroshium</name>
    <dbReference type="NCBI Taxonomy" id="2010991"/>
    <lineage>
        <taxon>Eukaryota</taxon>
        <taxon>Fungi</taxon>
        <taxon>Dikarya</taxon>
        <taxon>Ascomycota</taxon>
        <taxon>Pezizomycotina</taxon>
        <taxon>Sordariomycetes</taxon>
        <taxon>Hypocreomycetidae</taxon>
        <taxon>Hypocreales</taxon>
        <taxon>Nectriaceae</taxon>
        <taxon>Fusarium</taxon>
        <taxon>Fusarium solani species complex</taxon>
    </lineage>
</organism>
<reference evidence="5 6" key="1">
    <citation type="submission" date="2017-06" db="EMBL/GenBank/DDBJ databases">
        <title>Comparative genomic analysis of Ambrosia Fusariam Clade fungi.</title>
        <authorList>
            <person name="Stajich J.E."/>
            <person name="Carrillo J."/>
            <person name="Kijimoto T."/>
            <person name="Eskalen A."/>
            <person name="O'Donnell K."/>
            <person name="Kasson M."/>
        </authorList>
    </citation>
    <scope>NUCLEOTIDE SEQUENCE [LARGE SCALE GENOMIC DNA]</scope>
    <source>
        <strain evidence="5">UCR3666</strain>
    </source>
</reference>
<evidence type="ECO:0000256" key="1">
    <source>
        <dbReference type="ARBA" id="ARBA00022737"/>
    </source>
</evidence>
<feature type="repeat" description="ANK" evidence="2">
    <location>
        <begin position="1189"/>
        <end position="1214"/>
    </location>
</feature>
<dbReference type="InterPro" id="IPR056125">
    <property type="entry name" value="DUF7708"/>
</dbReference>
<dbReference type="SUPFAM" id="SSF52540">
    <property type="entry name" value="P-loop containing nucleoside triphosphate hydrolases"/>
    <property type="match status" value="1"/>
</dbReference>
<sequence>MSSLPPQVPPVVSDPIFDKALAQFKKRLTKKHREIFAQCTIDDVKSQIRHIQNHHGSQRRQKHMGRLSKFIEGMAQLGQVVEVFLNIHNGVAFIWGPIKFLLLTASTWVDSLDTLLEVYGRIGEVLPNLTRYTKVYEKYPSVHTHLEAYYYDILEFHSHALEVFSRPGWKGLFRSTWKTFETQFRPILKNLERHRIMLSEEKLTAVMEETQKQGQSIEDKLDRLNKDWEERERKNAERELAAHREHLNQQRSIVQNKIDAPDFQDDHEFALQKRHQSTSGNWILSHPLLLEWSETSSRVNRKIYLSGIPGAGKTVLTSRVISQLKHRQLNSKDPTEKFSVAYFYFKYSQPEKRSMVSLLLALLSQLISQDESLLDHVYQTCCTAEQQRLRCLDTVSSLVLTALQSQSLCFVIVDGLDECTEAAKVLEWFEKLMSSGEEDSSGSSKSAIRLFISGQRDGVLEDLMSEYDSIQLETTTGHSQDIETFTMNVAGEIRKKFSLNSEVEQEIVSRVSSRAGGMFLYAQLVVGNLLDQTSKYALRQELKAETFPEGLSQAYKRVIIRVLGNPNKAERDAAKQILGMIMCACRPLHWREVQSKFCIDVNKGEADLDRQLVLTCKQLCGSLVDDSYLEPSFSSTGEAVVDLVHSTAKTYLIQTEEISMAAENAKMALFCAEYLLSRPLVPGISKLEIQQHATNGYYGFQDYAVAFWWQHAQQVLAAPGLETELNQSVLQAVHRAMIDIGELEQGDGPNDSQESIQSLKTQLKRVPQNFRDWEAISICEMRTVAIREAIHSLVNHLDNGGHTVLPLYGPWRYKCPKPWCQFFSSGFDEPQHRQKHINEHDLPFLCNFQGCYASEVGFATETDLKKHAGRWHPKEDEVLFPTPKKHTSARPDIMKAAERGDLDTIKIFGEQGIIGTRYRGRRFSRTPLHAAAENGHLQVCRYLTRMGVDVNGKTNTLETALHKSVTHRDLEITTFLCDLDNISLSEDIDSKTALDYAVSTDPFDKAIITQLLRKATPNVLQNALLLAVRSKRVMAVRYLAENIDTQRFNGFEKPLEAAARIGHLPCLDALLSSGKANPTGRSSAGGPAFLAACGLGKLAVVQRLQALAVTTDLKDLNGNSPLHLAAASGHEDIALWILQKAANKADVNIRDINIAGQTPLSYAAENGHETIVKLLLATEGVEADSKATDGRTPLSYAAQGGHEAIAKLLLATEAVEADSKATGEMNAGRTPIPYAAENGHETIVRLLLNAGKVDPTTKDNLNRTPWSLAVANGHKAVAKLLPADPMPMDDTFGGMFDLSTPAMELAKPIDPGNVLDDFDFESFLHDNDGDDGVFAFPETFSMDDES</sequence>
<dbReference type="PROSITE" id="PS50088">
    <property type="entry name" value="ANK_REPEAT"/>
    <property type="match status" value="5"/>
</dbReference>
<keyword evidence="2" id="KW-0040">ANK repeat</keyword>
<dbReference type="Proteomes" id="UP000277212">
    <property type="component" value="Unassembled WGS sequence"/>
</dbReference>
<accession>A0A3M2RRD9</accession>
<dbReference type="Pfam" id="PF12796">
    <property type="entry name" value="Ank_2"/>
    <property type="match status" value="3"/>
</dbReference>
<keyword evidence="1" id="KW-0677">Repeat</keyword>
<protein>
    <recommendedName>
        <fullName evidence="4">NACHT domain-containing protein</fullName>
    </recommendedName>
</protein>
<evidence type="ECO:0000259" key="4">
    <source>
        <dbReference type="PROSITE" id="PS50837"/>
    </source>
</evidence>
<dbReference type="OrthoDB" id="21416at2759"/>
<dbReference type="PROSITE" id="PS50837">
    <property type="entry name" value="NACHT"/>
    <property type="match status" value="1"/>
</dbReference>
<dbReference type="Gene3D" id="3.40.50.300">
    <property type="entry name" value="P-loop containing nucleotide triphosphate hydrolases"/>
    <property type="match status" value="1"/>
</dbReference>
<evidence type="ECO:0000313" key="5">
    <source>
        <dbReference type="EMBL" id="RMJ07762.1"/>
    </source>
</evidence>
<dbReference type="Pfam" id="PF22939">
    <property type="entry name" value="WHD_GPIID"/>
    <property type="match status" value="1"/>
</dbReference>